<evidence type="ECO:0000256" key="5">
    <source>
        <dbReference type="ARBA" id="ARBA00023002"/>
    </source>
</evidence>
<evidence type="ECO:0000313" key="8">
    <source>
        <dbReference type="Proteomes" id="UP000017984"/>
    </source>
</evidence>
<dbReference type="Gene3D" id="3.20.20.220">
    <property type="match status" value="1"/>
</dbReference>
<keyword evidence="3 6" id="KW-0285">Flavoprotein</keyword>
<evidence type="ECO:0000256" key="4">
    <source>
        <dbReference type="ARBA" id="ARBA00022827"/>
    </source>
</evidence>
<dbReference type="UniPathway" id="UPA00193"/>
<gene>
    <name evidence="7" type="ORF">M878_08100</name>
</gene>
<dbReference type="AlphaFoldDB" id="V6KU47"/>
<dbReference type="STRING" id="1352936.M878_08100"/>
<keyword evidence="5 6" id="KW-0560">Oxidoreductase</keyword>
<comment type="pathway">
    <text evidence="2 6">One-carbon metabolism; tetrahydrofolate interconversion.</text>
</comment>
<dbReference type="SUPFAM" id="SSF51730">
    <property type="entry name" value="FAD-linked oxidoreductase"/>
    <property type="match status" value="1"/>
</dbReference>
<keyword evidence="4 6" id="KW-0274">FAD</keyword>
<name>V6KU47_STRRC</name>
<dbReference type="GO" id="GO:0035999">
    <property type="term" value="P:tetrahydrofolate interconversion"/>
    <property type="evidence" value="ECO:0007669"/>
    <property type="project" value="UniProtKB-UniPathway"/>
</dbReference>
<dbReference type="GO" id="GO:0004489">
    <property type="term" value="F:methylenetetrahydrofolate reductase [NAD(P)H] activity"/>
    <property type="evidence" value="ECO:0007669"/>
    <property type="project" value="InterPro"/>
</dbReference>
<dbReference type="EMBL" id="AWQX01000065">
    <property type="protein sequence ID" value="EST34941.1"/>
    <property type="molecule type" value="Genomic_DNA"/>
</dbReference>
<dbReference type="InterPro" id="IPR029041">
    <property type="entry name" value="FAD-linked_oxidoreductase-like"/>
</dbReference>
<evidence type="ECO:0000256" key="3">
    <source>
        <dbReference type="ARBA" id="ARBA00022630"/>
    </source>
</evidence>
<evidence type="ECO:0000313" key="7">
    <source>
        <dbReference type="EMBL" id="EST34941.1"/>
    </source>
</evidence>
<dbReference type="OrthoDB" id="9812555at2"/>
<organism evidence="7 8">
    <name type="scientific">Streptomyces roseochromogenus subsp. oscitans DS 12.976</name>
    <dbReference type="NCBI Taxonomy" id="1352936"/>
    <lineage>
        <taxon>Bacteria</taxon>
        <taxon>Bacillati</taxon>
        <taxon>Actinomycetota</taxon>
        <taxon>Actinomycetes</taxon>
        <taxon>Kitasatosporales</taxon>
        <taxon>Streptomycetaceae</taxon>
        <taxon>Streptomyces</taxon>
    </lineage>
</organism>
<dbReference type="RefSeq" id="WP_023545608.1">
    <property type="nucleotide sequence ID" value="NZ_CM002285.1"/>
</dbReference>
<dbReference type="Proteomes" id="UP000017984">
    <property type="component" value="Chromosome"/>
</dbReference>
<comment type="caution">
    <text evidence="7">The sequence shown here is derived from an EMBL/GenBank/DDBJ whole genome shotgun (WGS) entry which is preliminary data.</text>
</comment>
<evidence type="ECO:0000256" key="1">
    <source>
        <dbReference type="ARBA" id="ARBA00001974"/>
    </source>
</evidence>
<dbReference type="HOGENOM" id="CLU_081788_0_0_11"/>
<dbReference type="GO" id="GO:0006555">
    <property type="term" value="P:methionine metabolic process"/>
    <property type="evidence" value="ECO:0007669"/>
    <property type="project" value="InterPro"/>
</dbReference>
<dbReference type="PATRIC" id="fig|1352936.5.peg.1725"/>
<dbReference type="InterPro" id="IPR003171">
    <property type="entry name" value="Mehydrof_redctse-like"/>
</dbReference>
<comment type="cofactor">
    <cofactor evidence="1 6">
        <name>FAD</name>
        <dbReference type="ChEBI" id="CHEBI:57692"/>
    </cofactor>
</comment>
<dbReference type="Pfam" id="PF02219">
    <property type="entry name" value="MTHFR"/>
    <property type="match status" value="1"/>
</dbReference>
<comment type="similarity">
    <text evidence="6">Belongs to the methylenetetrahydrofolate reductase family.</text>
</comment>
<proteinExistence type="inferred from homology"/>
<evidence type="ECO:0000256" key="6">
    <source>
        <dbReference type="RuleBase" id="RU003862"/>
    </source>
</evidence>
<reference evidence="7 8" key="1">
    <citation type="journal article" date="2014" name="Genome Announc.">
        <title>Draft Genome Sequence of Streptomyces roseochromogenes subsp. oscitans DS 12.976, Producer of the Aminocoumarin Antibiotic Clorobiocin.</title>
        <authorList>
            <person name="Ruckert C."/>
            <person name="Kalinowski J."/>
            <person name="Heide L."/>
            <person name="Apel A.K."/>
        </authorList>
    </citation>
    <scope>NUCLEOTIDE SEQUENCE [LARGE SCALE GENOMIC DNA]</scope>
    <source>
        <strain evidence="7 8">DS 12.976</strain>
    </source>
</reference>
<evidence type="ECO:0000256" key="2">
    <source>
        <dbReference type="ARBA" id="ARBA00004777"/>
    </source>
</evidence>
<accession>V6KU47</accession>
<keyword evidence="8" id="KW-1185">Reference proteome</keyword>
<sequence>MNPALTVPPAVGAALLDDFSLEMTGKDVPRLEEAQRSIPRGTRINITFLAGEDLGTRLAAARAVKRLGFVPVPHISARRLPSRAALEEFLSGLAADGTAENVFVVGGDPARPEGPYGDALAVLRTGLLQHHGVRHIGISGYPEGHPAIADGTLWSALTDKAAAIGAHRFGGDVITQFGFDVEPVLSWLEAARARGVHLPVRIGVPGPAGVRRLLGYATRFGVATSASVARKYGFSLTNLMGTTGPDRFLHALAQRYDPERHGAVKVHFYTFGGLRHTAEWITGFRQTVRQAP</sequence>
<protein>
    <recommendedName>
        <fullName evidence="6">Methylenetetrahydrofolate reductase</fullName>
    </recommendedName>
</protein>
<dbReference type="CDD" id="cd00537">
    <property type="entry name" value="MTHFR"/>
    <property type="match status" value="1"/>
</dbReference>